<keyword evidence="2" id="KW-1185">Reference proteome</keyword>
<evidence type="ECO:0000313" key="1">
    <source>
        <dbReference type="EMBL" id="MDO7834139.1"/>
    </source>
</evidence>
<dbReference type="Proteomes" id="UP001176471">
    <property type="component" value="Unassembled WGS sequence"/>
</dbReference>
<proteinExistence type="predicted"/>
<accession>A0ABT8ZHY1</accession>
<organism evidence="1 2">
    <name type="scientific">Sphingobium cyanobacteriorum</name>
    <dbReference type="NCBI Taxonomy" id="3063954"/>
    <lineage>
        <taxon>Bacteria</taxon>
        <taxon>Pseudomonadati</taxon>
        <taxon>Pseudomonadota</taxon>
        <taxon>Alphaproteobacteria</taxon>
        <taxon>Sphingomonadales</taxon>
        <taxon>Sphingomonadaceae</taxon>
        <taxon>Sphingobium</taxon>
    </lineage>
</organism>
<dbReference type="RefSeq" id="WP_304534644.1">
    <property type="nucleotide sequence ID" value="NZ_JAUQOM010000001.1"/>
</dbReference>
<comment type="caution">
    <text evidence="1">The sequence shown here is derived from an EMBL/GenBank/DDBJ whole genome shotgun (WGS) entry which is preliminary data.</text>
</comment>
<sequence length="159" mass="16234">MAVASCMGLGLGHYVTSPQAQSPADTAAAQSVYETFDGNAPAADASVAAQNGPAVIDCRGCGPTLEERRWKADMAGLDADGMLHGSSDPVVRDYQAQTIAEDMMPDAAPSPIHALPPRIARFAAGEGAEPAALAQAAAERTPPVAPVVVPVVATVEPRF</sequence>
<evidence type="ECO:0000313" key="2">
    <source>
        <dbReference type="Proteomes" id="UP001176471"/>
    </source>
</evidence>
<dbReference type="EMBL" id="JAUQOM010000001">
    <property type="protein sequence ID" value="MDO7834139.1"/>
    <property type="molecule type" value="Genomic_DNA"/>
</dbReference>
<name>A0ABT8ZHY1_9SPHN</name>
<gene>
    <name evidence="1" type="ORF">Q4610_03685</name>
</gene>
<reference evidence="1" key="1">
    <citation type="submission" date="2023-07" db="EMBL/GenBank/DDBJ databases">
        <title>Bacterial whole genome sequence for Sphingobium sp. HBC34.</title>
        <authorList>
            <person name="Le V."/>
            <person name="Ko S.-R."/>
            <person name="Ahn C.-Y."/>
            <person name="Oh H.-M."/>
        </authorList>
    </citation>
    <scope>NUCLEOTIDE SEQUENCE</scope>
    <source>
        <strain evidence="1">HBC34</strain>
    </source>
</reference>
<protein>
    <submittedName>
        <fullName evidence="1">Uncharacterized protein</fullName>
    </submittedName>
</protein>